<gene>
    <name evidence="1" type="ORF">DFR70_102807</name>
</gene>
<protein>
    <submittedName>
        <fullName evidence="1">Uncharacterized protein</fullName>
    </submittedName>
</protein>
<dbReference type="Proteomes" id="UP000247569">
    <property type="component" value="Unassembled WGS sequence"/>
</dbReference>
<sequence length="94" mass="10281">MNSATAPTTFEGIVASLPTAPGCTLRFDTVPCRHRAAWFIRKRACCHPDGVDFMCDTCHTRMHWLLTLGVEFECAGCGVRSDSFTALYPTAAPL</sequence>
<comment type="caution">
    <text evidence="1">The sequence shown here is derived from an EMBL/GenBank/DDBJ whole genome shotgun (WGS) entry which is preliminary data.</text>
</comment>
<evidence type="ECO:0000313" key="2">
    <source>
        <dbReference type="Proteomes" id="UP000247569"/>
    </source>
</evidence>
<dbReference type="EMBL" id="QJKF01000002">
    <property type="protein sequence ID" value="PXX69120.1"/>
    <property type="molecule type" value="Genomic_DNA"/>
</dbReference>
<evidence type="ECO:0000313" key="1">
    <source>
        <dbReference type="EMBL" id="PXX69120.1"/>
    </source>
</evidence>
<proteinExistence type="predicted"/>
<name>A0A318KDG2_9NOCA</name>
<organism evidence="1 2">
    <name type="scientific">Nocardia tenerifensis</name>
    <dbReference type="NCBI Taxonomy" id="228006"/>
    <lineage>
        <taxon>Bacteria</taxon>
        <taxon>Bacillati</taxon>
        <taxon>Actinomycetota</taxon>
        <taxon>Actinomycetes</taxon>
        <taxon>Mycobacteriales</taxon>
        <taxon>Nocardiaceae</taxon>
        <taxon>Nocardia</taxon>
    </lineage>
</organism>
<dbReference type="RefSeq" id="WP_040738072.1">
    <property type="nucleotide sequence ID" value="NZ_QJKF01000002.1"/>
</dbReference>
<reference evidence="1 2" key="1">
    <citation type="submission" date="2018-05" db="EMBL/GenBank/DDBJ databases">
        <title>Genomic Encyclopedia of Type Strains, Phase IV (KMG-IV): sequencing the most valuable type-strain genomes for metagenomic binning, comparative biology and taxonomic classification.</title>
        <authorList>
            <person name="Goeker M."/>
        </authorList>
    </citation>
    <scope>NUCLEOTIDE SEQUENCE [LARGE SCALE GENOMIC DNA]</scope>
    <source>
        <strain evidence="1 2">DSM 44704</strain>
    </source>
</reference>
<dbReference type="OrthoDB" id="4552208at2"/>
<accession>A0A318KDG2</accession>
<keyword evidence="2" id="KW-1185">Reference proteome</keyword>
<dbReference type="AlphaFoldDB" id="A0A318KDG2"/>